<gene>
    <name evidence="1" type="ORF">QRO08_16765</name>
</gene>
<evidence type="ECO:0000313" key="1">
    <source>
        <dbReference type="EMBL" id="WIY47481.1"/>
    </source>
</evidence>
<organism evidence="1 2">
    <name type="scientific">Paracidovorax citrulli</name>
    <name type="common">Acidovorax citrulli</name>
    <dbReference type="NCBI Taxonomy" id="80869"/>
    <lineage>
        <taxon>Bacteria</taxon>
        <taxon>Pseudomonadati</taxon>
        <taxon>Pseudomonadota</taxon>
        <taxon>Betaproteobacteria</taxon>
        <taxon>Burkholderiales</taxon>
        <taxon>Comamonadaceae</taxon>
        <taxon>Paracidovorax</taxon>
    </lineage>
</organism>
<keyword evidence="2" id="KW-1185">Reference proteome</keyword>
<dbReference type="EMBL" id="CP127363">
    <property type="protein sequence ID" value="WIY47481.1"/>
    <property type="molecule type" value="Genomic_DNA"/>
</dbReference>
<dbReference type="Proteomes" id="UP001242732">
    <property type="component" value="Chromosome"/>
</dbReference>
<reference evidence="1 2" key="1">
    <citation type="submission" date="2023-06" db="EMBL/GenBank/DDBJ databases">
        <authorList>
            <person name="Ham H."/>
            <person name="Park D.S."/>
        </authorList>
    </citation>
    <scope>NUCLEOTIDE SEQUENCE [LARGE SCALE GENOMIC DNA]</scope>
    <source>
        <strain evidence="1 2">KACC 17005</strain>
    </source>
</reference>
<sequence>MHAYLISVPGREPYKGLYSGAAAAIAHAIEMFGARGASARRLP</sequence>
<protein>
    <recommendedName>
        <fullName evidence="3">DUF1330 domain-containing protein</fullName>
    </recommendedName>
</protein>
<evidence type="ECO:0000313" key="2">
    <source>
        <dbReference type="Proteomes" id="UP001242732"/>
    </source>
</evidence>
<name>A0ABY9AKL3_PARCI</name>
<dbReference type="RefSeq" id="WP_258868828.1">
    <property type="nucleotide sequence ID" value="NZ_CP023687.1"/>
</dbReference>
<accession>A0ABY9AKL3</accession>
<proteinExistence type="predicted"/>
<evidence type="ECO:0008006" key="3">
    <source>
        <dbReference type="Google" id="ProtNLM"/>
    </source>
</evidence>